<feature type="domain" description="GHMP kinase N-terminal" evidence="6">
    <location>
        <begin position="101"/>
        <end position="189"/>
    </location>
</feature>
<dbReference type="Gene3D" id="3.30.230.10">
    <property type="match status" value="1"/>
</dbReference>
<sequence>MTSSGNKSVRLESAKKTFKKLYGSPPTVASRAPGRAEILGCHTDYNFGFALAVGISRDTLCLAAKRKDVAIAVYSTAYPANKPVQFSQSNIHRDESLTWTNYIRAVVNELLKAGYKIQGANLLIESSVPKSGGVSSSAALELAVAFALLRLFKLPIDRTKIALLCKTAENSPIVKSPCGFLDQGASTFAKKDAMVLLDFLPKGDAPVSNIEIIPAKFPIAASFIIPVDPTLERQLGESGYVVRRKMCEDSLPFWQSVLGRPIKSLRDVTQKEFLKFARQLEKKNPVMRKRVEHIITENARVLEAVAALKKKDIVRFGKLLTEAGRSSLELYELDENTPQLTFLVETGRGLPGVLGMRNMGGGFSAIGLALVKNDAIASFKRTLSDLYHKRFHRQLEFIEFTPSEGAQILYG</sequence>
<evidence type="ECO:0000313" key="8">
    <source>
        <dbReference type="EMBL" id="OGG11474.1"/>
    </source>
</evidence>
<name>A0A1F5ZGM4_9BACT</name>
<dbReference type="Proteomes" id="UP000177268">
    <property type="component" value="Unassembled WGS sequence"/>
</dbReference>
<dbReference type="GO" id="GO:0005829">
    <property type="term" value="C:cytosol"/>
    <property type="evidence" value="ECO:0007669"/>
    <property type="project" value="TreeGrafter"/>
</dbReference>
<evidence type="ECO:0000259" key="7">
    <source>
        <dbReference type="Pfam" id="PF10509"/>
    </source>
</evidence>
<evidence type="ECO:0000256" key="3">
    <source>
        <dbReference type="ARBA" id="ARBA00022777"/>
    </source>
</evidence>
<dbReference type="PRINTS" id="PR00959">
    <property type="entry name" value="MEVGALKINASE"/>
</dbReference>
<dbReference type="NCBIfam" id="TIGR00131">
    <property type="entry name" value="gal_kin"/>
    <property type="match status" value="1"/>
</dbReference>
<evidence type="ECO:0000256" key="1">
    <source>
        <dbReference type="ARBA" id="ARBA00006566"/>
    </source>
</evidence>
<dbReference type="InterPro" id="IPR014721">
    <property type="entry name" value="Ribsml_uS5_D2-typ_fold_subgr"/>
</dbReference>
<evidence type="ECO:0000256" key="2">
    <source>
        <dbReference type="ARBA" id="ARBA00022741"/>
    </source>
</evidence>
<dbReference type="GO" id="GO:0004335">
    <property type="term" value="F:galactokinase activity"/>
    <property type="evidence" value="ECO:0007669"/>
    <property type="project" value="UniProtKB-UniRule"/>
</dbReference>
<feature type="domain" description="Galactokinase N-terminal" evidence="7">
    <location>
        <begin position="16"/>
        <end position="65"/>
    </location>
</feature>
<keyword evidence="3 8" id="KW-0808">Transferase</keyword>
<dbReference type="InterPro" id="IPR036554">
    <property type="entry name" value="GHMP_kinase_C_sf"/>
</dbReference>
<evidence type="ECO:0000313" key="9">
    <source>
        <dbReference type="Proteomes" id="UP000177268"/>
    </source>
</evidence>
<protein>
    <recommendedName>
        <fullName evidence="5">Galactokinase</fullName>
        <ecNumber evidence="5">2.7.1.6</ecNumber>
    </recommendedName>
</protein>
<comment type="caution">
    <text evidence="8">The sequence shown here is derived from an EMBL/GenBank/DDBJ whole genome shotgun (WGS) entry which is preliminary data.</text>
</comment>
<comment type="similarity">
    <text evidence="1">Belongs to the GHMP kinase family. GalK subfamily.</text>
</comment>
<dbReference type="EC" id="2.7.1.6" evidence="5"/>
<dbReference type="PIRSF" id="PIRSF000530">
    <property type="entry name" value="Galactokinase"/>
    <property type="match status" value="1"/>
</dbReference>
<dbReference type="SUPFAM" id="SSF55060">
    <property type="entry name" value="GHMP Kinase, C-terminal domain"/>
    <property type="match status" value="1"/>
</dbReference>
<dbReference type="STRING" id="1798370.A2Z00_02925"/>
<evidence type="ECO:0000259" key="6">
    <source>
        <dbReference type="Pfam" id="PF00288"/>
    </source>
</evidence>
<dbReference type="Gene3D" id="3.30.70.890">
    <property type="entry name" value="GHMP kinase, C-terminal domain"/>
    <property type="match status" value="1"/>
</dbReference>
<dbReference type="Pfam" id="PF10509">
    <property type="entry name" value="GalKase_gal_bdg"/>
    <property type="match status" value="1"/>
</dbReference>
<dbReference type="PANTHER" id="PTHR10457:SF7">
    <property type="entry name" value="GALACTOKINASE-RELATED"/>
    <property type="match status" value="1"/>
</dbReference>
<proteinExistence type="inferred from homology"/>
<dbReference type="PRINTS" id="PR00473">
    <property type="entry name" value="GALCTOKINASE"/>
</dbReference>
<dbReference type="Pfam" id="PF00288">
    <property type="entry name" value="GHMP_kinases_N"/>
    <property type="match status" value="1"/>
</dbReference>
<keyword evidence="4" id="KW-0067">ATP-binding</keyword>
<dbReference type="EMBL" id="MFIZ01000027">
    <property type="protein sequence ID" value="OGG11474.1"/>
    <property type="molecule type" value="Genomic_DNA"/>
</dbReference>
<organism evidence="8 9">
    <name type="scientific">Candidatus Gottesmanbacteria bacterium RBG_13_45_10</name>
    <dbReference type="NCBI Taxonomy" id="1798370"/>
    <lineage>
        <taxon>Bacteria</taxon>
        <taxon>Candidatus Gottesmaniibacteriota</taxon>
    </lineage>
</organism>
<dbReference type="InterPro" id="IPR020568">
    <property type="entry name" value="Ribosomal_Su5_D2-typ_SF"/>
</dbReference>
<dbReference type="GO" id="GO:0005524">
    <property type="term" value="F:ATP binding"/>
    <property type="evidence" value="ECO:0007669"/>
    <property type="project" value="UniProtKB-UniRule"/>
</dbReference>
<dbReference type="InterPro" id="IPR006204">
    <property type="entry name" value="GHMP_kinase_N_dom"/>
</dbReference>
<reference evidence="8 9" key="1">
    <citation type="journal article" date="2016" name="Nat. Commun.">
        <title>Thousands of microbial genomes shed light on interconnected biogeochemical processes in an aquifer system.</title>
        <authorList>
            <person name="Anantharaman K."/>
            <person name="Brown C.T."/>
            <person name="Hug L.A."/>
            <person name="Sharon I."/>
            <person name="Castelle C.J."/>
            <person name="Probst A.J."/>
            <person name="Thomas B.C."/>
            <person name="Singh A."/>
            <person name="Wilkins M.J."/>
            <person name="Karaoz U."/>
            <person name="Brodie E.L."/>
            <person name="Williams K.H."/>
            <person name="Hubbard S.S."/>
            <person name="Banfield J.F."/>
        </authorList>
    </citation>
    <scope>NUCLEOTIDE SEQUENCE [LARGE SCALE GENOMIC DNA]</scope>
</reference>
<dbReference type="InterPro" id="IPR019539">
    <property type="entry name" value="GalKase_N"/>
</dbReference>
<accession>A0A1F5ZGM4</accession>
<keyword evidence="2" id="KW-0547">Nucleotide-binding</keyword>
<dbReference type="PANTHER" id="PTHR10457">
    <property type="entry name" value="MEVALONATE KINASE/GALACTOKINASE"/>
    <property type="match status" value="1"/>
</dbReference>
<dbReference type="GO" id="GO:0006012">
    <property type="term" value="P:galactose metabolic process"/>
    <property type="evidence" value="ECO:0007669"/>
    <property type="project" value="UniProtKB-UniRule"/>
</dbReference>
<dbReference type="AlphaFoldDB" id="A0A1F5ZGM4"/>
<dbReference type="SUPFAM" id="SSF54211">
    <property type="entry name" value="Ribosomal protein S5 domain 2-like"/>
    <property type="match status" value="1"/>
</dbReference>
<evidence type="ECO:0000256" key="5">
    <source>
        <dbReference type="NCBIfam" id="TIGR00131"/>
    </source>
</evidence>
<keyword evidence="3 8" id="KW-0418">Kinase</keyword>
<dbReference type="InterPro" id="IPR000705">
    <property type="entry name" value="Galactokinase"/>
</dbReference>
<dbReference type="InterPro" id="IPR006206">
    <property type="entry name" value="Mevalonate/galactokinase"/>
</dbReference>
<evidence type="ECO:0000256" key="4">
    <source>
        <dbReference type="ARBA" id="ARBA00022840"/>
    </source>
</evidence>
<gene>
    <name evidence="8" type="ORF">A2Z00_02925</name>
</gene>